<organism evidence="4 5">
    <name type="scientific">Xylaria flabelliformis</name>
    <dbReference type="NCBI Taxonomy" id="2512241"/>
    <lineage>
        <taxon>Eukaryota</taxon>
        <taxon>Fungi</taxon>
        <taxon>Dikarya</taxon>
        <taxon>Ascomycota</taxon>
        <taxon>Pezizomycotina</taxon>
        <taxon>Sordariomycetes</taxon>
        <taxon>Xylariomycetidae</taxon>
        <taxon>Xylariales</taxon>
        <taxon>Xylariaceae</taxon>
        <taxon>Xylaria</taxon>
    </lineage>
</organism>
<proteinExistence type="inferred from homology"/>
<dbReference type="CDD" id="cd05233">
    <property type="entry name" value="SDR_c"/>
    <property type="match status" value="1"/>
</dbReference>
<evidence type="ECO:0000256" key="1">
    <source>
        <dbReference type="ARBA" id="ARBA00006484"/>
    </source>
</evidence>
<evidence type="ECO:0008006" key="6">
    <source>
        <dbReference type="Google" id="ProtNLM"/>
    </source>
</evidence>
<dbReference type="SUPFAM" id="SSF51735">
    <property type="entry name" value="NAD(P)-binding Rossmann-fold domains"/>
    <property type="match status" value="1"/>
</dbReference>
<dbReference type="PANTHER" id="PTHR24321">
    <property type="entry name" value="DEHYDROGENASES, SHORT CHAIN"/>
    <property type="match status" value="1"/>
</dbReference>
<dbReference type="EMBL" id="VFLP01000043">
    <property type="protein sequence ID" value="TRX91636.1"/>
    <property type="molecule type" value="Genomic_DNA"/>
</dbReference>
<reference evidence="5" key="1">
    <citation type="submission" date="2019-06" db="EMBL/GenBank/DDBJ databases">
        <title>Draft genome sequence of the griseofulvin-producing fungus Xylaria cubensis strain G536.</title>
        <authorList>
            <person name="Mead M.E."/>
            <person name="Raja H.A."/>
            <person name="Steenwyk J.L."/>
            <person name="Knowles S.L."/>
            <person name="Oberlies N.H."/>
            <person name="Rokas A."/>
        </authorList>
    </citation>
    <scope>NUCLEOTIDE SEQUENCE [LARGE SCALE GENOMIC DNA]</scope>
    <source>
        <strain evidence="5">G536</strain>
    </source>
</reference>
<name>A0A553HUK4_9PEZI</name>
<dbReference type="Proteomes" id="UP000319160">
    <property type="component" value="Unassembled WGS sequence"/>
</dbReference>
<dbReference type="InterPro" id="IPR002347">
    <property type="entry name" value="SDR_fam"/>
</dbReference>
<evidence type="ECO:0000256" key="3">
    <source>
        <dbReference type="ARBA" id="ARBA00023002"/>
    </source>
</evidence>
<protein>
    <recommendedName>
        <fullName evidence="6">NAD(P)-binding protein</fullName>
    </recommendedName>
</protein>
<dbReference type="GO" id="GO:0016491">
    <property type="term" value="F:oxidoreductase activity"/>
    <property type="evidence" value="ECO:0007669"/>
    <property type="project" value="UniProtKB-KW"/>
</dbReference>
<comment type="similarity">
    <text evidence="1">Belongs to the short-chain dehydrogenases/reductases (SDR) family.</text>
</comment>
<dbReference type="PANTHER" id="PTHR24321:SF12">
    <property type="entry name" value="SHORT-CHAIN DEHYDROGENASE_REDUCTASE FAMILY, PUTATIVE (AFU_ORTHOLOGUE AFUA_5G14340)-RELATED"/>
    <property type="match status" value="1"/>
</dbReference>
<dbReference type="Pfam" id="PF13561">
    <property type="entry name" value="adh_short_C2"/>
    <property type="match status" value="1"/>
</dbReference>
<dbReference type="PRINTS" id="PR00081">
    <property type="entry name" value="GDHRDH"/>
</dbReference>
<comment type="caution">
    <text evidence="4">The sequence shown here is derived from an EMBL/GenBank/DDBJ whole genome shotgun (WGS) entry which is preliminary data.</text>
</comment>
<keyword evidence="3" id="KW-0560">Oxidoreductase</keyword>
<dbReference type="InterPro" id="IPR036291">
    <property type="entry name" value="NAD(P)-bd_dom_sf"/>
</dbReference>
<evidence type="ECO:0000256" key="2">
    <source>
        <dbReference type="ARBA" id="ARBA00022857"/>
    </source>
</evidence>
<keyword evidence="2" id="KW-0521">NADP</keyword>
<evidence type="ECO:0000313" key="4">
    <source>
        <dbReference type="EMBL" id="TRX91636.1"/>
    </source>
</evidence>
<evidence type="ECO:0000313" key="5">
    <source>
        <dbReference type="Proteomes" id="UP000319160"/>
    </source>
</evidence>
<dbReference type="InterPro" id="IPR020904">
    <property type="entry name" value="Sc_DH/Rdtase_CS"/>
</dbReference>
<gene>
    <name evidence="4" type="ORF">FHL15_007418</name>
</gene>
<dbReference type="AlphaFoldDB" id="A0A553HUK4"/>
<sequence>MQVNMDLDGFSLVIGGSNGIGQACALAFSKAGTRGVMVADIDLEKAKAVVAECKRVSTRSEFRADVIHVDVTLESSVQGAIAHTVAAFKRIDYCVVSAGIGVRDAKEMSDADTTEFSRFFQVNVQGTFFVVRELSAAMKLQEPKANDNVSGKRGYSRGTIVILGSVASFLPQPRQVQYTASKHAVLGISKNAALDNIAYDIRVNCLCPTWVDTQMVRHALDTVPGLQQMIEGAVPMGRLAQPEEIADTAMFLCSPSSSYITGSSFIVDGGTTLTRGL</sequence>
<dbReference type="PROSITE" id="PS00061">
    <property type="entry name" value="ADH_SHORT"/>
    <property type="match status" value="1"/>
</dbReference>
<dbReference type="Gene3D" id="3.40.50.720">
    <property type="entry name" value="NAD(P)-binding Rossmann-like Domain"/>
    <property type="match status" value="1"/>
</dbReference>
<keyword evidence="5" id="KW-1185">Reference proteome</keyword>
<accession>A0A553HUK4</accession>
<dbReference type="OrthoDB" id="5840532at2759"/>
<dbReference type="FunFam" id="3.40.50.720:FF:000084">
    <property type="entry name" value="Short-chain dehydrogenase reductase"/>
    <property type="match status" value="1"/>
</dbReference>
<dbReference type="STRING" id="2512241.A0A553HUK4"/>